<dbReference type="InterPro" id="IPR038502">
    <property type="entry name" value="M1_LTA-4_hydro/amino_C_sf"/>
</dbReference>
<dbReference type="SUPFAM" id="SSF55486">
    <property type="entry name" value="Metalloproteases ('zincins'), catalytic domain"/>
    <property type="match status" value="1"/>
</dbReference>
<accession>A0A1R1XGK6</accession>
<comment type="similarity">
    <text evidence="2">Belongs to the peptidase M1 family.</text>
</comment>
<feature type="binding site" evidence="11">
    <location>
        <position position="296"/>
    </location>
    <ligand>
        <name>Zn(2+)</name>
        <dbReference type="ChEBI" id="CHEBI:29105"/>
        <note>catalytic</note>
    </ligand>
</feature>
<dbReference type="Gene3D" id="2.60.40.1730">
    <property type="entry name" value="tricorn interacting facor f3 domain"/>
    <property type="match status" value="1"/>
</dbReference>
<dbReference type="InterPro" id="IPR027268">
    <property type="entry name" value="Peptidase_M4/M1_CTD_sf"/>
</dbReference>
<dbReference type="InterPro" id="IPR001930">
    <property type="entry name" value="Peptidase_M1"/>
</dbReference>
<evidence type="ECO:0000256" key="9">
    <source>
        <dbReference type="PIRSR" id="PIRSR634015-1"/>
    </source>
</evidence>
<dbReference type="OrthoDB" id="79562at2759"/>
<dbReference type="Pfam" id="PF17900">
    <property type="entry name" value="Peptidase_M1_N"/>
    <property type="match status" value="1"/>
</dbReference>
<feature type="domain" description="Peptidase M1 leukotriene A4 hydrolase/aminopeptidase C-terminal" evidence="12">
    <location>
        <begin position="468"/>
        <end position="627"/>
    </location>
</feature>
<evidence type="ECO:0000259" key="12">
    <source>
        <dbReference type="SMART" id="SM01263"/>
    </source>
</evidence>
<keyword evidence="7 11" id="KW-0862">Zinc</keyword>
<dbReference type="CDD" id="cd09599">
    <property type="entry name" value="M1_LTA4H"/>
    <property type="match status" value="1"/>
</dbReference>
<evidence type="ECO:0000256" key="10">
    <source>
        <dbReference type="PIRSR" id="PIRSR634015-2"/>
    </source>
</evidence>
<keyword evidence="3" id="KW-0963">Cytoplasm</keyword>
<dbReference type="GO" id="GO:0005829">
    <property type="term" value="C:cytosol"/>
    <property type="evidence" value="ECO:0007669"/>
    <property type="project" value="TreeGrafter"/>
</dbReference>
<comment type="caution">
    <text evidence="13">The sequence shown here is derived from an EMBL/GenBank/DDBJ whole genome shotgun (WGS) entry which is preliminary data.</text>
</comment>
<dbReference type="EMBL" id="LSSN01003359">
    <property type="protein sequence ID" value="OMJ13751.1"/>
    <property type="molecule type" value="Genomic_DNA"/>
</dbReference>
<gene>
    <name evidence="13" type="ORF">AYI70_g8318</name>
</gene>
<dbReference type="Gene3D" id="1.10.390.10">
    <property type="entry name" value="Neutral Protease Domain 2"/>
    <property type="match status" value="1"/>
</dbReference>
<evidence type="ECO:0000313" key="14">
    <source>
        <dbReference type="Proteomes" id="UP000187283"/>
    </source>
</evidence>
<dbReference type="PANTHER" id="PTHR45726">
    <property type="entry name" value="LEUKOTRIENE A-4 HYDROLASE"/>
    <property type="match status" value="1"/>
</dbReference>
<dbReference type="SUPFAM" id="SSF48371">
    <property type="entry name" value="ARM repeat"/>
    <property type="match status" value="1"/>
</dbReference>
<evidence type="ECO:0000256" key="11">
    <source>
        <dbReference type="PIRSR" id="PIRSR634015-3"/>
    </source>
</evidence>
<feature type="binding site" evidence="11">
    <location>
        <position position="300"/>
    </location>
    <ligand>
        <name>Zn(2+)</name>
        <dbReference type="ChEBI" id="CHEBI:29105"/>
        <note>catalytic</note>
    </ligand>
</feature>
<name>A0A1R1XGK6_9FUNG</name>
<feature type="binding site" evidence="11">
    <location>
        <position position="319"/>
    </location>
    <ligand>
        <name>Zn(2+)</name>
        <dbReference type="ChEBI" id="CHEBI:29105"/>
        <note>catalytic</note>
    </ligand>
</feature>
<evidence type="ECO:0000256" key="5">
    <source>
        <dbReference type="ARBA" id="ARBA00022723"/>
    </source>
</evidence>
<evidence type="ECO:0000256" key="1">
    <source>
        <dbReference type="ARBA" id="ARBA00004496"/>
    </source>
</evidence>
<dbReference type="GO" id="GO:0004177">
    <property type="term" value="F:aminopeptidase activity"/>
    <property type="evidence" value="ECO:0007669"/>
    <property type="project" value="TreeGrafter"/>
</dbReference>
<keyword evidence="4" id="KW-0645">Protease</keyword>
<dbReference type="InterPro" id="IPR042097">
    <property type="entry name" value="Aminopeptidase_N-like_N_sf"/>
</dbReference>
<dbReference type="FunFam" id="1.10.390.10:FF:000003">
    <property type="entry name" value="Leukotriene A(4) hydrolase"/>
    <property type="match status" value="1"/>
</dbReference>
<dbReference type="InterPro" id="IPR045357">
    <property type="entry name" value="Aminopeptidase_N-like_N"/>
</dbReference>
<dbReference type="STRING" id="133412.A0A1R1XGK6"/>
<dbReference type="GO" id="GO:0006508">
    <property type="term" value="P:proteolysis"/>
    <property type="evidence" value="ECO:0007669"/>
    <property type="project" value="UniProtKB-KW"/>
</dbReference>
<keyword evidence="8" id="KW-0482">Metalloprotease</keyword>
<dbReference type="InterPro" id="IPR016024">
    <property type="entry name" value="ARM-type_fold"/>
</dbReference>
<dbReference type="PRINTS" id="PR00756">
    <property type="entry name" value="ALADIPTASE"/>
</dbReference>
<keyword evidence="6 13" id="KW-0378">Hydrolase</keyword>
<dbReference type="GO" id="GO:0008237">
    <property type="term" value="F:metallopeptidase activity"/>
    <property type="evidence" value="ECO:0007669"/>
    <property type="project" value="UniProtKB-KW"/>
</dbReference>
<sequence>MSSIDPNSLSNLQDVTTKSIHLDLAVDFDKKLLHGHVVLSVEALSSNLSQVVLDTNGLSIFSAYEINNGSESSKLEFSLAEKDELYGSALTINLLSARNKGDKIDIKIEYQTTDESAALQFLTPQQTRGKKYPFLFTQCQSIYARSMFPCQDSPSVKILYTANLRTPKPLVGLMSAISVSSREEDDHTVFSFEQNIPVPSYLVVVAVGDLRRHELGPRTAVWAEPEMIDACAYEFENLEHIVSVGESLITPYVWGRYDLLVLPPSFPYGGMENPCLTFVTPTMIAGDRSLVDLISHELAHSWSGNLVTTKNWEHFWLNEGWTTFFERQITAELSGKPMSQLLSTLGLEHLLSDVKLMGEDNVLTNLVPNLTRVHPDDAFSAVPYEKGYNLLYYLKELLGHGFWSSFIKSYIHKFSNKSIVTSDFKDLLYERVNEELGVDGMNKLETVDCNSWFNKPGMPPVENKFDDSLQVAAIALADRWCATSGDYSEFNKAEFDKLYTHQKLIFFNELKSRQEKQAAGDNQAGYTDLSNPSLLGAMDSLYELSFCGNFEVRAGWLYYALGAHYKACFKAAVGIVEDQGRMKFTRPIYRLLNKCVEEGGDKLAKETFLRLESTYHPICARLVRKDLGL</sequence>
<evidence type="ECO:0000256" key="8">
    <source>
        <dbReference type="ARBA" id="ARBA00023049"/>
    </source>
</evidence>
<evidence type="ECO:0000256" key="6">
    <source>
        <dbReference type="ARBA" id="ARBA00022801"/>
    </source>
</evidence>
<evidence type="ECO:0000256" key="4">
    <source>
        <dbReference type="ARBA" id="ARBA00022670"/>
    </source>
</evidence>
<feature type="active site" description="Proton donor" evidence="9">
    <location>
        <position position="384"/>
    </location>
</feature>
<proteinExistence type="inferred from homology"/>
<dbReference type="GO" id="GO:0004301">
    <property type="term" value="F:epoxide hydrolase activity"/>
    <property type="evidence" value="ECO:0007669"/>
    <property type="project" value="TreeGrafter"/>
</dbReference>
<evidence type="ECO:0000256" key="7">
    <source>
        <dbReference type="ARBA" id="ARBA00022833"/>
    </source>
</evidence>
<keyword evidence="5 11" id="KW-0479">Metal-binding</keyword>
<dbReference type="Gene3D" id="3.30.2010.30">
    <property type="match status" value="1"/>
</dbReference>
<dbReference type="Proteomes" id="UP000187283">
    <property type="component" value="Unassembled WGS sequence"/>
</dbReference>
<dbReference type="InterPro" id="IPR049980">
    <property type="entry name" value="LTA4H_cat"/>
</dbReference>
<dbReference type="InterPro" id="IPR014782">
    <property type="entry name" value="Peptidase_M1_dom"/>
</dbReference>
<dbReference type="PANTHER" id="PTHR45726:SF3">
    <property type="entry name" value="LEUKOTRIENE A-4 HYDROLASE"/>
    <property type="match status" value="1"/>
</dbReference>
<dbReference type="GO" id="GO:0008270">
    <property type="term" value="F:zinc ion binding"/>
    <property type="evidence" value="ECO:0007669"/>
    <property type="project" value="InterPro"/>
</dbReference>
<dbReference type="FunFam" id="2.60.40.1730:FF:000004">
    <property type="entry name" value="Leukotriene A(4) hydrolase"/>
    <property type="match status" value="1"/>
</dbReference>
<dbReference type="SMART" id="SM01263">
    <property type="entry name" value="Leuk-A4-hydro_C"/>
    <property type="match status" value="1"/>
</dbReference>
<dbReference type="InterPro" id="IPR034015">
    <property type="entry name" value="M1_LTA4H"/>
</dbReference>
<comment type="subcellular location">
    <subcellularLocation>
        <location evidence="1">Cytoplasm</location>
    </subcellularLocation>
</comment>
<feature type="binding site" evidence="10">
    <location>
        <begin position="267"/>
        <end position="272"/>
    </location>
    <ligand>
        <name>a peptide</name>
        <dbReference type="ChEBI" id="CHEBI:60466"/>
    </ligand>
</feature>
<dbReference type="Pfam" id="PF09127">
    <property type="entry name" value="Leuk-A4-hydro_C"/>
    <property type="match status" value="1"/>
</dbReference>
<evidence type="ECO:0000256" key="3">
    <source>
        <dbReference type="ARBA" id="ARBA00022490"/>
    </source>
</evidence>
<evidence type="ECO:0000313" key="13">
    <source>
        <dbReference type="EMBL" id="OMJ13751.1"/>
    </source>
</evidence>
<reference evidence="13 14" key="1">
    <citation type="submission" date="2017-01" db="EMBL/GenBank/DDBJ databases">
        <authorList>
            <person name="Mah S.A."/>
            <person name="Swanson W.J."/>
            <person name="Moy G.W."/>
            <person name="Vacquier V.D."/>
        </authorList>
    </citation>
    <scope>NUCLEOTIDE SEQUENCE [LARGE SCALE GENOMIC DNA]</scope>
    <source>
        <strain evidence="13 14">GSMNP</strain>
    </source>
</reference>
<comment type="cofactor">
    <cofactor evidence="11">
        <name>Zn(2+)</name>
        <dbReference type="ChEBI" id="CHEBI:29105"/>
    </cofactor>
    <text evidence="11">Binds 1 zinc ion per subunit.</text>
</comment>
<dbReference type="SUPFAM" id="SSF63737">
    <property type="entry name" value="Leukotriene A4 hydrolase N-terminal domain"/>
    <property type="match status" value="1"/>
</dbReference>
<dbReference type="InterPro" id="IPR015211">
    <property type="entry name" value="Peptidase_M1_C"/>
</dbReference>
<feature type="active site" description="Proton acceptor" evidence="9">
    <location>
        <position position="297"/>
    </location>
</feature>
<feature type="binding site" evidence="10">
    <location>
        <begin position="581"/>
        <end position="583"/>
    </location>
    <ligand>
        <name>a peptide</name>
        <dbReference type="ChEBI" id="CHEBI:60466"/>
    </ligand>
</feature>
<protein>
    <submittedName>
        <fullName evidence="13">Leukotriene A-4 hydrolase-like protein</fullName>
    </submittedName>
</protein>
<dbReference type="Gene3D" id="1.25.40.320">
    <property type="entry name" value="Peptidase M1, leukotriene A4 hydrolase/aminopeptidase C-terminal domain"/>
    <property type="match status" value="1"/>
</dbReference>
<dbReference type="FunFam" id="3.30.2010.30:FF:000001">
    <property type="entry name" value="Leukotriene A(4) hydrolase"/>
    <property type="match status" value="1"/>
</dbReference>
<feature type="binding site" evidence="10">
    <location>
        <begin position="138"/>
        <end position="140"/>
    </location>
    <ligand>
        <name>a peptide</name>
        <dbReference type="ChEBI" id="CHEBI:60466"/>
    </ligand>
</feature>
<dbReference type="Pfam" id="PF01433">
    <property type="entry name" value="Peptidase_M1"/>
    <property type="match status" value="1"/>
</dbReference>
<keyword evidence="14" id="KW-1185">Reference proteome</keyword>
<evidence type="ECO:0000256" key="2">
    <source>
        <dbReference type="ARBA" id="ARBA00010136"/>
    </source>
</evidence>
<organism evidence="13 14">
    <name type="scientific">Smittium culicis</name>
    <dbReference type="NCBI Taxonomy" id="133412"/>
    <lineage>
        <taxon>Eukaryota</taxon>
        <taxon>Fungi</taxon>
        <taxon>Fungi incertae sedis</taxon>
        <taxon>Zoopagomycota</taxon>
        <taxon>Kickxellomycotina</taxon>
        <taxon>Harpellomycetes</taxon>
        <taxon>Harpellales</taxon>
        <taxon>Legeriomycetaceae</taxon>
        <taxon>Smittium</taxon>
    </lineage>
</organism>
<dbReference type="AlphaFoldDB" id="A0A1R1XGK6"/>